<dbReference type="PANTHER" id="PTHR11941">
    <property type="entry name" value="ENOYL-COA HYDRATASE-RELATED"/>
    <property type="match status" value="1"/>
</dbReference>
<organism evidence="3 4">
    <name type="scientific">Paralcaligenes ureilyticus</name>
    <dbReference type="NCBI Taxonomy" id="627131"/>
    <lineage>
        <taxon>Bacteria</taxon>
        <taxon>Pseudomonadati</taxon>
        <taxon>Pseudomonadota</taxon>
        <taxon>Betaproteobacteria</taxon>
        <taxon>Burkholderiales</taxon>
        <taxon>Alcaligenaceae</taxon>
        <taxon>Paralcaligenes</taxon>
    </lineage>
</organism>
<gene>
    <name evidence="3" type="ORF">EDC26_107200</name>
</gene>
<dbReference type="InterPro" id="IPR014748">
    <property type="entry name" value="Enoyl-CoA_hydra_C"/>
</dbReference>
<evidence type="ECO:0000313" key="4">
    <source>
        <dbReference type="Proteomes" id="UP000295525"/>
    </source>
</evidence>
<dbReference type="GO" id="GO:0006635">
    <property type="term" value="P:fatty acid beta-oxidation"/>
    <property type="evidence" value="ECO:0007669"/>
    <property type="project" value="TreeGrafter"/>
</dbReference>
<reference evidence="3 4" key="1">
    <citation type="submission" date="2019-03" db="EMBL/GenBank/DDBJ databases">
        <title>Genomic Encyclopedia of Type Strains, Phase IV (KMG-IV): sequencing the most valuable type-strain genomes for metagenomic binning, comparative biology and taxonomic classification.</title>
        <authorList>
            <person name="Goeker M."/>
        </authorList>
    </citation>
    <scope>NUCLEOTIDE SEQUENCE [LARGE SCALE GENOMIC DNA]</scope>
    <source>
        <strain evidence="3 4">DSM 24591</strain>
    </source>
</reference>
<dbReference type="InterPro" id="IPR029045">
    <property type="entry name" value="ClpP/crotonase-like_dom_sf"/>
</dbReference>
<dbReference type="Proteomes" id="UP000295525">
    <property type="component" value="Unassembled WGS sequence"/>
</dbReference>
<dbReference type="EMBL" id="SMAJ01000007">
    <property type="protein sequence ID" value="TCT07143.1"/>
    <property type="molecule type" value="Genomic_DNA"/>
</dbReference>
<dbReference type="PANTHER" id="PTHR11941:SF54">
    <property type="entry name" value="ENOYL-COA HYDRATASE, MITOCHONDRIAL"/>
    <property type="match status" value="1"/>
</dbReference>
<evidence type="ECO:0000256" key="1">
    <source>
        <dbReference type="ARBA" id="ARBA00005254"/>
    </source>
</evidence>
<dbReference type="Pfam" id="PF00378">
    <property type="entry name" value="ECH_1"/>
    <property type="match status" value="1"/>
</dbReference>
<comment type="similarity">
    <text evidence="1">Belongs to the enoyl-CoA hydratase/isomerase family.</text>
</comment>
<dbReference type="SUPFAM" id="SSF52096">
    <property type="entry name" value="ClpP/crotonase"/>
    <property type="match status" value="1"/>
</dbReference>
<dbReference type="RefSeq" id="WP_132582694.1">
    <property type="nucleotide sequence ID" value="NZ_SMAJ01000007.1"/>
</dbReference>
<name>A0A4R3M3C6_9BURK</name>
<sequence length="258" mass="27978">MAILLTEQKGSALILTLNRPEVMNALSSELMQELRAAVQAANKRRDIRTIVLTSAGDKAFSAGTDLKQRRTLSSDGKWAQAQTLWDASLELWSSPKVVIAAIGGWCLGGGFVLALYSDLRIAADDARFGWPEMTLGAYPGAGAAIMLPRIIGRSKAKELFFTARRIDAIEALSLGLVEQVVPRAELLDAALAYAADIESTSPLGLAAVKQAVDQGADLSLEEAAELDQRLRRPLEATRDYEEGINAHFEKRKPVFRGE</sequence>
<proteinExistence type="inferred from homology"/>
<dbReference type="OrthoDB" id="9775794at2"/>
<protein>
    <submittedName>
        <fullName evidence="3">Short chain enoyl-CoA hydratase</fullName>
    </submittedName>
</protein>
<dbReference type="FunFam" id="3.90.226.10:FF:000009">
    <property type="entry name" value="Carnitinyl-CoA dehydratase"/>
    <property type="match status" value="1"/>
</dbReference>
<dbReference type="GO" id="GO:0016829">
    <property type="term" value="F:lyase activity"/>
    <property type="evidence" value="ECO:0007669"/>
    <property type="project" value="UniProtKB-KW"/>
</dbReference>
<dbReference type="Gene3D" id="1.10.12.10">
    <property type="entry name" value="Lyase 2-enoyl-coa Hydratase, Chain A, domain 2"/>
    <property type="match status" value="1"/>
</dbReference>
<dbReference type="CDD" id="cd06558">
    <property type="entry name" value="crotonase-like"/>
    <property type="match status" value="1"/>
</dbReference>
<keyword evidence="4" id="KW-1185">Reference proteome</keyword>
<dbReference type="AlphaFoldDB" id="A0A4R3M3C6"/>
<accession>A0A4R3M3C6</accession>
<comment type="caution">
    <text evidence="3">The sequence shown here is derived from an EMBL/GenBank/DDBJ whole genome shotgun (WGS) entry which is preliminary data.</text>
</comment>
<keyword evidence="2" id="KW-0456">Lyase</keyword>
<dbReference type="Gene3D" id="3.90.226.10">
    <property type="entry name" value="2-enoyl-CoA Hydratase, Chain A, domain 1"/>
    <property type="match status" value="1"/>
</dbReference>
<evidence type="ECO:0000313" key="3">
    <source>
        <dbReference type="EMBL" id="TCT07143.1"/>
    </source>
</evidence>
<dbReference type="InterPro" id="IPR001753">
    <property type="entry name" value="Enoyl-CoA_hydra/iso"/>
</dbReference>
<evidence type="ECO:0000256" key="2">
    <source>
        <dbReference type="ARBA" id="ARBA00023239"/>
    </source>
</evidence>